<protein>
    <submittedName>
        <fullName evidence="1">Uncharacterized protein</fullName>
    </submittedName>
</protein>
<name>A0A9J6B3W7_SOLCO</name>
<organism evidence="1 2">
    <name type="scientific">Solanum commersonii</name>
    <name type="common">Commerson's wild potato</name>
    <name type="synonym">Commerson's nightshade</name>
    <dbReference type="NCBI Taxonomy" id="4109"/>
    <lineage>
        <taxon>Eukaryota</taxon>
        <taxon>Viridiplantae</taxon>
        <taxon>Streptophyta</taxon>
        <taxon>Embryophyta</taxon>
        <taxon>Tracheophyta</taxon>
        <taxon>Spermatophyta</taxon>
        <taxon>Magnoliopsida</taxon>
        <taxon>eudicotyledons</taxon>
        <taxon>Gunneridae</taxon>
        <taxon>Pentapetalae</taxon>
        <taxon>asterids</taxon>
        <taxon>lamiids</taxon>
        <taxon>Solanales</taxon>
        <taxon>Solanaceae</taxon>
        <taxon>Solanoideae</taxon>
        <taxon>Solaneae</taxon>
        <taxon>Solanum</taxon>
    </lineage>
</organism>
<dbReference type="EMBL" id="JACXVP010000001">
    <property type="protein sequence ID" value="KAG5631282.1"/>
    <property type="molecule type" value="Genomic_DNA"/>
</dbReference>
<proteinExistence type="predicted"/>
<gene>
    <name evidence="1" type="ORF">H5410_002999</name>
</gene>
<evidence type="ECO:0000313" key="2">
    <source>
        <dbReference type="Proteomes" id="UP000824120"/>
    </source>
</evidence>
<evidence type="ECO:0000313" key="1">
    <source>
        <dbReference type="EMBL" id="KAG5631282.1"/>
    </source>
</evidence>
<sequence length="143" mass="16140">MGAGSITPLLSRNRHHRTTTHEVYEHRKANHLYFRSGERYSLGHTCRIKQLQCIYAGFEELPLHLDDSQEVDIKVTVDLDTNIPEALCLSALSGNYNGVNTILVAGWVKKRPTRFNGLLRYAAVNRLTMVEIGCSVLCVQTIE</sequence>
<keyword evidence="2" id="KW-1185">Reference proteome</keyword>
<comment type="caution">
    <text evidence="1">The sequence shown here is derived from an EMBL/GenBank/DDBJ whole genome shotgun (WGS) entry which is preliminary data.</text>
</comment>
<accession>A0A9J6B3W7</accession>
<reference evidence="1 2" key="1">
    <citation type="submission" date="2020-09" db="EMBL/GenBank/DDBJ databases">
        <title>De no assembly of potato wild relative species, Solanum commersonii.</title>
        <authorList>
            <person name="Cho K."/>
        </authorList>
    </citation>
    <scope>NUCLEOTIDE SEQUENCE [LARGE SCALE GENOMIC DNA]</scope>
    <source>
        <strain evidence="1">LZ3.2</strain>
        <tissue evidence="1">Leaf</tissue>
    </source>
</reference>
<dbReference type="AlphaFoldDB" id="A0A9J6B3W7"/>
<dbReference type="Proteomes" id="UP000824120">
    <property type="component" value="Chromosome 1"/>
</dbReference>